<evidence type="ECO:0000313" key="3">
    <source>
        <dbReference type="Proteomes" id="UP000249645"/>
    </source>
</evidence>
<dbReference type="GO" id="GO:0000162">
    <property type="term" value="P:L-tryptophan biosynthetic process"/>
    <property type="evidence" value="ECO:0007669"/>
    <property type="project" value="TreeGrafter"/>
</dbReference>
<evidence type="ECO:0000259" key="1">
    <source>
        <dbReference type="Pfam" id="PF00425"/>
    </source>
</evidence>
<comment type="caution">
    <text evidence="2">The sequence shown here is derived from an EMBL/GenBank/DDBJ whole genome shotgun (WGS) entry which is preliminary data.</text>
</comment>
<dbReference type="PRINTS" id="PR00095">
    <property type="entry name" value="ANTSNTHASEI"/>
</dbReference>
<dbReference type="PANTHER" id="PTHR11236:SF50">
    <property type="entry name" value="AMINODEOXYCHORISMATE SYNTHASE COMPONENT 1"/>
    <property type="match status" value="1"/>
</dbReference>
<dbReference type="InterPro" id="IPR005801">
    <property type="entry name" value="ADC_synthase"/>
</dbReference>
<dbReference type="Gene3D" id="3.60.120.10">
    <property type="entry name" value="Anthranilate synthase"/>
    <property type="match status" value="1"/>
</dbReference>
<reference evidence="2 3" key="1">
    <citation type="submission" date="2017-11" db="EMBL/GenBank/DDBJ databases">
        <title>Infants hospitalized years apart are colonized by the same room-sourced microbial strains.</title>
        <authorList>
            <person name="Brooks B."/>
            <person name="Olm M.R."/>
            <person name="Firek B.A."/>
            <person name="Baker R."/>
            <person name="Thomas B.C."/>
            <person name="Morowitz M.J."/>
            <person name="Banfield J.F."/>
        </authorList>
    </citation>
    <scope>NUCLEOTIDE SEQUENCE [LARGE SCALE GENOMIC DNA]</scope>
    <source>
        <strain evidence="2">S2_009_000_R2_76</strain>
    </source>
</reference>
<proteinExistence type="predicted"/>
<dbReference type="Pfam" id="PF00425">
    <property type="entry name" value="Chorismate_bind"/>
    <property type="match status" value="1"/>
</dbReference>
<sequence length="323" mass="37113">MQAKEIFQQMDEWFAKGKPFFFLLDYNMENGECIALEKLGESNILYQCPISSNIVAIEITSKRLEFQKFPESISNYQKKFDKVKSEIAIGNSYLVNLTCQSPINTNYTLSELFNNGQAKYKLFFKDKFIHFSPETFVTIKDKKIATFPMKGTIDASQLDADKTILDDPKEKTEQYIITDLMRNDLSIVAENVTVEKFRYLDRVETNDKPLYQVSSHIEGDIKKNFQDKPGTIFSKLLPAGSICGAPKKKTVDIIQQVENHERGYYTGVWGIFNGQQLDSCVIIRMIEKENNQLYFKSGGGITAASILEKEYQEMIDKIYVPVY</sequence>
<accession>A0A2W5G0U0</accession>
<gene>
    <name evidence="2" type="ORF">DI598_20260</name>
</gene>
<dbReference type="InterPro" id="IPR019999">
    <property type="entry name" value="Anth_synth_I-like"/>
</dbReference>
<dbReference type="AlphaFoldDB" id="A0A2W5G0U0"/>
<dbReference type="SUPFAM" id="SSF56322">
    <property type="entry name" value="ADC synthase"/>
    <property type="match status" value="1"/>
</dbReference>
<name>A0A2W5G0U0_9SPHI</name>
<dbReference type="Proteomes" id="UP000249645">
    <property type="component" value="Unassembled WGS sequence"/>
</dbReference>
<dbReference type="GO" id="GO:0046820">
    <property type="term" value="F:4-amino-4-deoxychorismate synthase activity"/>
    <property type="evidence" value="ECO:0007669"/>
    <property type="project" value="TreeGrafter"/>
</dbReference>
<feature type="domain" description="Chorismate-utilising enzyme C-terminal" evidence="1">
    <location>
        <begin position="75"/>
        <end position="317"/>
    </location>
</feature>
<dbReference type="NCBIfam" id="NF005486">
    <property type="entry name" value="PRK07093.1"/>
    <property type="match status" value="1"/>
</dbReference>
<dbReference type="PANTHER" id="PTHR11236">
    <property type="entry name" value="AMINOBENZOATE/ANTHRANILATE SYNTHASE"/>
    <property type="match status" value="1"/>
</dbReference>
<organism evidence="2 3">
    <name type="scientific">Pseudopedobacter saltans</name>
    <dbReference type="NCBI Taxonomy" id="151895"/>
    <lineage>
        <taxon>Bacteria</taxon>
        <taxon>Pseudomonadati</taxon>
        <taxon>Bacteroidota</taxon>
        <taxon>Sphingobacteriia</taxon>
        <taxon>Sphingobacteriales</taxon>
        <taxon>Sphingobacteriaceae</taxon>
        <taxon>Pseudopedobacter</taxon>
    </lineage>
</organism>
<evidence type="ECO:0000313" key="2">
    <source>
        <dbReference type="EMBL" id="PZP39056.1"/>
    </source>
</evidence>
<dbReference type="InterPro" id="IPR015890">
    <property type="entry name" value="Chorismate_C"/>
</dbReference>
<protein>
    <submittedName>
        <fullName evidence="2">Aminodeoxychorismate synthase component I</fullName>
    </submittedName>
</protein>
<dbReference type="EMBL" id="QFOI01000700">
    <property type="protein sequence ID" value="PZP39056.1"/>
    <property type="molecule type" value="Genomic_DNA"/>
</dbReference>